<evidence type="ECO:0000313" key="5">
    <source>
        <dbReference type="EMBL" id="RGE69490.1"/>
    </source>
</evidence>
<evidence type="ECO:0000256" key="2">
    <source>
        <dbReference type="SAM" id="SignalP"/>
    </source>
</evidence>
<reference evidence="5 7" key="1">
    <citation type="submission" date="2018-08" db="EMBL/GenBank/DDBJ databases">
        <title>A genome reference for cultivated species of the human gut microbiota.</title>
        <authorList>
            <person name="Zou Y."/>
            <person name="Xue W."/>
            <person name="Luo G."/>
        </authorList>
    </citation>
    <scope>NUCLEOTIDE SEQUENCE [LARGE SCALE GENOMIC DNA]</scope>
    <source>
        <strain evidence="5 7">AF26-4BH</strain>
        <strain evidence="4">TF05-5AC</strain>
    </source>
</reference>
<dbReference type="GO" id="GO:0016787">
    <property type="term" value="F:hydrolase activity"/>
    <property type="evidence" value="ECO:0007669"/>
    <property type="project" value="UniProtKB-KW"/>
</dbReference>
<dbReference type="GeneID" id="97990196"/>
<evidence type="ECO:0000313" key="4">
    <source>
        <dbReference type="EMBL" id="RGE56080.1"/>
    </source>
</evidence>
<keyword evidence="2" id="KW-0732">Signal</keyword>
<gene>
    <name evidence="5" type="ORF">DWY69_17765</name>
    <name evidence="4" type="ORF">DXC51_25910</name>
</gene>
<keyword evidence="6" id="KW-1185">Reference proteome</keyword>
<feature type="domain" description="Cell wall hydrolase SleB" evidence="3">
    <location>
        <begin position="296"/>
        <end position="390"/>
    </location>
</feature>
<comment type="caution">
    <text evidence="5">The sequence shown here is derived from an EMBL/GenBank/DDBJ whole genome shotgun (WGS) entry which is preliminary data.</text>
</comment>
<dbReference type="Proteomes" id="UP000260812">
    <property type="component" value="Unassembled WGS sequence"/>
</dbReference>
<dbReference type="EMBL" id="QVLU01000016">
    <property type="protein sequence ID" value="RGE69490.1"/>
    <property type="molecule type" value="Genomic_DNA"/>
</dbReference>
<accession>A0A3E3IR07</accession>
<evidence type="ECO:0000259" key="3">
    <source>
        <dbReference type="Pfam" id="PF07486"/>
    </source>
</evidence>
<feature type="chain" id="PRO_5035663395" evidence="2">
    <location>
        <begin position="33"/>
        <end position="390"/>
    </location>
</feature>
<feature type="region of interest" description="Disordered" evidence="1">
    <location>
        <begin position="91"/>
        <end position="245"/>
    </location>
</feature>
<organism evidence="5 7">
    <name type="scientific">Eisenbergiella massiliensis</name>
    <dbReference type="NCBI Taxonomy" id="1720294"/>
    <lineage>
        <taxon>Bacteria</taxon>
        <taxon>Bacillati</taxon>
        <taxon>Bacillota</taxon>
        <taxon>Clostridia</taxon>
        <taxon>Lachnospirales</taxon>
        <taxon>Lachnospiraceae</taxon>
        <taxon>Eisenbergiella</taxon>
    </lineage>
</organism>
<name>A0A3E3IR07_9FIRM</name>
<keyword evidence="5" id="KW-0378">Hydrolase</keyword>
<dbReference type="PROSITE" id="PS51257">
    <property type="entry name" value="PROKAR_LIPOPROTEIN"/>
    <property type="match status" value="1"/>
</dbReference>
<sequence>MNTNGRRLWKHAAGWLTGIMVLSSACGTTAMANGVMLVETASVADVHAEADDTSPVLATLSGTQAKVLENSGRWMKVQVGDITGWVESEHLTDGSDTLDDIAPVNPEETQNPGDTEEQTEQTQDLQTEETHPADTAAQDRMSESSSDGADSAAEDNSAAEEAARKAAEQTQKAAEEAARKAAEQAQKAAEEAARKAAEEAQKAVEEAARKAAEEAQKAAEEAARKAAEEAQKAAEEAARKAAEEAQKAAEEAARIAAEQAQAAAVQAAQQAVIAQSGVTPQDVELLAALIQCEAGGEPYVGQVAVGSVVMNRVEAAEHPSSIPDVIYAAGQFSPVRNGSLSRTLSTGDISQSCRQAAIEALAGSEPVGDKLYFRRVNGRHGQVIGNHVFY</sequence>
<feature type="compositionally biased region" description="Basic and acidic residues" evidence="1">
    <location>
        <begin position="161"/>
        <end position="245"/>
    </location>
</feature>
<dbReference type="OrthoDB" id="9785345at2"/>
<dbReference type="Gene3D" id="2.30.30.40">
    <property type="entry name" value="SH3 Domains"/>
    <property type="match status" value="1"/>
</dbReference>
<dbReference type="InterPro" id="IPR042047">
    <property type="entry name" value="SleB_dom1"/>
</dbReference>
<dbReference type="AlphaFoldDB" id="A0A3E3IR07"/>
<dbReference type="Gene3D" id="1.10.10.2520">
    <property type="entry name" value="Cell wall hydrolase SleB, domain 1"/>
    <property type="match status" value="1"/>
</dbReference>
<dbReference type="EMBL" id="QVLV01000030">
    <property type="protein sequence ID" value="RGE56080.1"/>
    <property type="molecule type" value="Genomic_DNA"/>
</dbReference>
<proteinExistence type="predicted"/>
<dbReference type="Pfam" id="PF07486">
    <property type="entry name" value="Hydrolase_2"/>
    <property type="match status" value="1"/>
</dbReference>
<protein>
    <submittedName>
        <fullName evidence="5">Cell wall hydrolase</fullName>
    </submittedName>
</protein>
<evidence type="ECO:0000256" key="1">
    <source>
        <dbReference type="SAM" id="MobiDB-lite"/>
    </source>
</evidence>
<dbReference type="InterPro" id="IPR011105">
    <property type="entry name" value="Cell_wall_hydrolase_SleB"/>
</dbReference>
<dbReference type="RefSeq" id="WP_025487457.1">
    <property type="nucleotide sequence ID" value="NZ_CALBAU010000390.1"/>
</dbReference>
<dbReference type="GO" id="GO:0005886">
    <property type="term" value="C:plasma membrane"/>
    <property type="evidence" value="ECO:0007669"/>
    <property type="project" value="TreeGrafter"/>
</dbReference>
<feature type="compositionally biased region" description="Low complexity" evidence="1">
    <location>
        <begin position="143"/>
        <end position="160"/>
    </location>
</feature>
<feature type="signal peptide" evidence="2">
    <location>
        <begin position="1"/>
        <end position="32"/>
    </location>
</feature>
<dbReference type="PANTHER" id="PTHR47372:SF11">
    <property type="entry name" value="RE19971P"/>
    <property type="match status" value="1"/>
</dbReference>
<evidence type="ECO:0000313" key="7">
    <source>
        <dbReference type="Proteomes" id="UP000261166"/>
    </source>
</evidence>
<dbReference type="Proteomes" id="UP000261166">
    <property type="component" value="Unassembled WGS sequence"/>
</dbReference>
<dbReference type="PANTHER" id="PTHR47372">
    <property type="entry name" value="DAUER UP-REGULATED-RELATED"/>
    <property type="match status" value="1"/>
</dbReference>
<evidence type="ECO:0000313" key="6">
    <source>
        <dbReference type="Proteomes" id="UP000260812"/>
    </source>
</evidence>